<dbReference type="EMBL" id="JAAIUW010000002">
    <property type="protein sequence ID" value="KAF7841327.1"/>
    <property type="molecule type" value="Genomic_DNA"/>
</dbReference>
<accession>A0A834XBF5</accession>
<reference evidence="1" key="1">
    <citation type="submission" date="2020-09" db="EMBL/GenBank/DDBJ databases">
        <title>Genome-Enabled Discovery of Anthraquinone Biosynthesis in Senna tora.</title>
        <authorList>
            <person name="Kang S.-H."/>
            <person name="Pandey R.P."/>
            <person name="Lee C.-M."/>
            <person name="Sim J.-S."/>
            <person name="Jeong J.-T."/>
            <person name="Choi B.-S."/>
            <person name="Jung M."/>
            <person name="Ginzburg D."/>
            <person name="Zhao K."/>
            <person name="Won S.Y."/>
            <person name="Oh T.-J."/>
            <person name="Yu Y."/>
            <person name="Kim N.-H."/>
            <person name="Lee O.R."/>
            <person name="Lee T.-H."/>
            <person name="Bashyal P."/>
            <person name="Kim T.-S."/>
            <person name="Lee W.-H."/>
            <person name="Kawkins C."/>
            <person name="Kim C.-K."/>
            <person name="Kim J.S."/>
            <person name="Ahn B.O."/>
            <person name="Rhee S.Y."/>
            <person name="Sohng J.K."/>
        </authorList>
    </citation>
    <scope>NUCLEOTIDE SEQUENCE</scope>
    <source>
        <tissue evidence="1">Leaf</tissue>
    </source>
</reference>
<gene>
    <name evidence="1" type="ORF">G2W53_003625</name>
</gene>
<organism evidence="1 2">
    <name type="scientific">Senna tora</name>
    <dbReference type="NCBI Taxonomy" id="362788"/>
    <lineage>
        <taxon>Eukaryota</taxon>
        <taxon>Viridiplantae</taxon>
        <taxon>Streptophyta</taxon>
        <taxon>Embryophyta</taxon>
        <taxon>Tracheophyta</taxon>
        <taxon>Spermatophyta</taxon>
        <taxon>Magnoliopsida</taxon>
        <taxon>eudicotyledons</taxon>
        <taxon>Gunneridae</taxon>
        <taxon>Pentapetalae</taxon>
        <taxon>rosids</taxon>
        <taxon>fabids</taxon>
        <taxon>Fabales</taxon>
        <taxon>Fabaceae</taxon>
        <taxon>Caesalpinioideae</taxon>
        <taxon>Cassia clade</taxon>
        <taxon>Senna</taxon>
    </lineage>
</organism>
<sequence length="46" mass="5111">MSNNQAEYEAMLAGLELAQELGADCNEHPKKLKPNFDQKPHCGLLL</sequence>
<evidence type="ECO:0000313" key="1">
    <source>
        <dbReference type="EMBL" id="KAF7841327.1"/>
    </source>
</evidence>
<protein>
    <submittedName>
        <fullName evidence="1">Retrovirus-related Pol polyprotein from transposon 17.6</fullName>
    </submittedName>
</protein>
<evidence type="ECO:0000313" key="2">
    <source>
        <dbReference type="Proteomes" id="UP000634136"/>
    </source>
</evidence>
<name>A0A834XBF5_9FABA</name>
<dbReference type="AlphaFoldDB" id="A0A834XBF5"/>
<keyword evidence="2" id="KW-1185">Reference proteome</keyword>
<proteinExistence type="predicted"/>
<dbReference type="Proteomes" id="UP000634136">
    <property type="component" value="Unassembled WGS sequence"/>
</dbReference>
<comment type="caution">
    <text evidence="1">The sequence shown here is derived from an EMBL/GenBank/DDBJ whole genome shotgun (WGS) entry which is preliminary data.</text>
</comment>